<keyword evidence="2" id="KW-0808">Transferase</keyword>
<sequence>MARKEDPERDAPQALDLSSGRFTREPRFECLKVLLVSGQPLVTEDLAEVLRRAPNLWKLDASYCGLNALPEGPELWQRMLNMKSLLLHVNHLAKWQDVELAASPPNLEWLSMYGNPITSQPEYQSHVLGIASSLVALDLRVLTDQEHSRRAATAPGSFRRFAANSEASSFLFRAKPCADPLPPQELLQEAADELRQLYVKSAYCSAAFAIQGCWRVYKARSVKVRLSQTRQRSAIMLQKCARKFLWKRQMQTYVQNFLAEEEGLDLLLNAKEMLTLRASKLIESSVRRWVRRRKERRTVRQAATVIARNVKGYLTRCKLLRKFLELDEYRRIYFPASFTWEAIVLLNVARAACDMPPLPREHRFEAADVMAIRLVDSSEMPRMKSEVSRLLAFRNFSLLRPCHSGRYPSHLWDGPFHRLVAGGASERICQAYQKVRRRAANVDNICRKVFLASCACGPHPIQGAPYEEGPFVVRQPRASRGGPDFRELYHFDKLLGEGDFGIVYTCEVRPGPAWDEEMREPPSVDEDIDSGDQESPNLVQLLAERRRQQRVERRQREQRTVDQTTPDVPASGLVVKLVDHGTSWWGNLAASSLHESQRCQSWLLLSQEVKKLSQLSHPNLIKTHTVFVDDYFVYFVISRFTCSLRIAVLAAGKFSRRGLPVPVAADVAVQLLSPLAYLHAHRVVHRGITPDNLVVNTPDLLRESFQLVIADLYSTARTFEAGAFLGEVIGSPEYWAPEVAECEYSCAADVWAAGVVLWFAQTKRLPFNSLHSVLTRDVEPNVRISHEVFESMACMLCREVPKRVTAEEALRDDWLRESLQGPSVSQSRRGAVTPAGYAGGKVLQETDDRDSDEESDPPSGASSVVFPTREINPIPERNASKKRLLRRKSITDLRQLSNKQREEPSNWGRPTRAARRLPEKKRRADERFAMGEKVTVSFEAAIQRCQDSAGGSLQPFVSYEWWSEERCRRLGLEMNDVPLASWWQPRPEGLSYVCPASADDLGKILEEIAPDMLRASRTSSPAQNWDDVLLSPYYFKGTSALTDKLFKQLRDGRCRLCVENGRLCRVVDLLVLRVKSASGKYLVGGERMFSSMESREEAIAKMRDLEESDSDEQGTLVGSARITAAQVMVLNLEEQRAKPKKEVQEENPLEMRRYWRFPTVERPLGGLGVGRCGGLDELRQALDALIAEQLRAKPEALRVFDSAASVEVACEQSESVEFPGILDLRRRHYFDALVNEDAGRSKLSQIGIPGEKPFRTSFLPAEDIQWCWAEESECEKLGVQVHVEPIQDDPVLWNFRAIPAKQLRGKPLEELLAKYGFLRSNAAVSEKPLRTVARFAGEVARGQLRLWERKSARDRRPSQLSPGFSRDGGELLLLEEVLMLRVRSAKGNFLVSARQFIEGEANKWNLFGTRTATDSCFFPEVKLKNGEDPVVATHRTIREHLHLSQAMPTCIHFGQRKLEEQRAQQKGLAKLIVRQVVDVQLGEPDVGMLCCLMMPGMEKEAEALGVYLQRLRPRGDEEEVAVDAMMQELVEGADCPVAQAVQSEADSPPAREAQLAAQVAEKDPTLMRFLHEAWRLGSRPRKEDGKPIAQHDPATGKKIYRDATWLSQPLVSCCCETPRLAERFILFMLHFAGTGGDAPLVRPVPFLPERFVKQAAAALCVQAAWRAHRERCSLSCNLRTAATLRRCALCIQRCWRWSLLKRRLELLQGAARAARRVRGVSLYIEERLLIALNLINSVNRYPPLLCESSHCFAANTEDEIVLVVHPPKHSSWKRVKEPKEAKAARRAAMGLPHWLCEAIGGQRSTSAEQQQPLSTSSGVPGLYGLLLQGIAEPRESDFITVPMPSLEHQARLKPNGLQTSGEVNDPALLASRGVLRWAELRFKSVEQARRRAAILFLCSWSALHREAVPIVPKSMIQNTEVGAAVLRFWKVYGLTWAVGEKTSTYKLRNLAMKHLNTVSLNGRESWSFVMRQEWLGMDRTGPLLSEKTITVKEAFAGNKWGVSSSGLTGSGSPVPLRGAKGRGMLPPLPPTRPGSEASARTPRNSSGATSPTSWHGGSPRTSPRVSPASPRASHELRRIWGDLGEAFRRTPPVPPWSPAPQSARRKAASPSLTPRTR</sequence>
<keyword evidence="1" id="KW-0723">Serine/threonine-protein kinase</keyword>
<feature type="compositionally biased region" description="Acidic residues" evidence="6">
    <location>
        <begin position="514"/>
        <end position="532"/>
    </location>
</feature>
<accession>A0AA36JT43</accession>
<dbReference type="InterPro" id="IPR000719">
    <property type="entry name" value="Prot_kinase_dom"/>
</dbReference>
<evidence type="ECO:0000256" key="5">
    <source>
        <dbReference type="ARBA" id="ARBA00022840"/>
    </source>
</evidence>
<dbReference type="PROSITE" id="PS50011">
    <property type="entry name" value="PROTEIN_KINASE_DOM"/>
    <property type="match status" value="1"/>
</dbReference>
<keyword evidence="5" id="KW-0067">ATP-binding</keyword>
<dbReference type="Proteomes" id="UP001178507">
    <property type="component" value="Unassembled WGS sequence"/>
</dbReference>
<dbReference type="PANTHER" id="PTHR24349">
    <property type="entry name" value="SERINE/THREONINE-PROTEIN KINASE"/>
    <property type="match status" value="1"/>
</dbReference>
<feature type="region of interest" description="Disordered" evidence="6">
    <location>
        <begin position="2002"/>
        <end position="2117"/>
    </location>
</feature>
<dbReference type="InterPro" id="IPR050205">
    <property type="entry name" value="CDPK_Ser/Thr_kinases"/>
</dbReference>
<evidence type="ECO:0000256" key="2">
    <source>
        <dbReference type="ARBA" id="ARBA00022679"/>
    </source>
</evidence>
<feature type="domain" description="Protein kinase" evidence="7">
    <location>
        <begin position="489"/>
        <end position="815"/>
    </location>
</feature>
<dbReference type="InterPro" id="IPR011009">
    <property type="entry name" value="Kinase-like_dom_sf"/>
</dbReference>
<dbReference type="SUPFAM" id="SSF56112">
    <property type="entry name" value="Protein kinase-like (PK-like)"/>
    <property type="match status" value="1"/>
</dbReference>
<dbReference type="EMBL" id="CAUJNA010003867">
    <property type="protein sequence ID" value="CAJ1411312.1"/>
    <property type="molecule type" value="Genomic_DNA"/>
</dbReference>
<feature type="region of interest" description="Disordered" evidence="6">
    <location>
        <begin position="821"/>
        <end position="922"/>
    </location>
</feature>
<evidence type="ECO:0000256" key="3">
    <source>
        <dbReference type="ARBA" id="ARBA00022741"/>
    </source>
</evidence>
<feature type="compositionally biased region" description="Acidic residues" evidence="6">
    <location>
        <begin position="845"/>
        <end position="856"/>
    </location>
</feature>
<evidence type="ECO:0000313" key="9">
    <source>
        <dbReference type="Proteomes" id="UP001178507"/>
    </source>
</evidence>
<feature type="compositionally biased region" description="Basic residues" evidence="6">
    <location>
        <begin position="912"/>
        <end position="921"/>
    </location>
</feature>
<evidence type="ECO:0000256" key="4">
    <source>
        <dbReference type="ARBA" id="ARBA00022777"/>
    </source>
</evidence>
<dbReference type="GO" id="GO:0004674">
    <property type="term" value="F:protein serine/threonine kinase activity"/>
    <property type="evidence" value="ECO:0007669"/>
    <property type="project" value="UniProtKB-KW"/>
</dbReference>
<dbReference type="GO" id="GO:0005524">
    <property type="term" value="F:ATP binding"/>
    <property type="evidence" value="ECO:0007669"/>
    <property type="project" value="UniProtKB-KW"/>
</dbReference>
<dbReference type="Pfam" id="PF00069">
    <property type="entry name" value="Pkinase"/>
    <property type="match status" value="1"/>
</dbReference>
<proteinExistence type="predicted"/>
<dbReference type="InterPro" id="IPR000048">
    <property type="entry name" value="IQ_motif_EF-hand-BS"/>
</dbReference>
<evidence type="ECO:0000256" key="6">
    <source>
        <dbReference type="SAM" id="MobiDB-lite"/>
    </source>
</evidence>
<evidence type="ECO:0000259" key="7">
    <source>
        <dbReference type="PROSITE" id="PS50011"/>
    </source>
</evidence>
<organism evidence="8 9">
    <name type="scientific">Effrenium voratum</name>
    <dbReference type="NCBI Taxonomy" id="2562239"/>
    <lineage>
        <taxon>Eukaryota</taxon>
        <taxon>Sar</taxon>
        <taxon>Alveolata</taxon>
        <taxon>Dinophyceae</taxon>
        <taxon>Suessiales</taxon>
        <taxon>Symbiodiniaceae</taxon>
        <taxon>Effrenium</taxon>
    </lineage>
</organism>
<feature type="compositionally biased region" description="Low complexity" evidence="6">
    <location>
        <begin position="2058"/>
        <end position="2071"/>
    </location>
</feature>
<dbReference type="Gene3D" id="3.80.10.10">
    <property type="entry name" value="Ribonuclease Inhibitor"/>
    <property type="match status" value="1"/>
</dbReference>
<reference evidence="8" key="1">
    <citation type="submission" date="2023-08" db="EMBL/GenBank/DDBJ databases">
        <authorList>
            <person name="Chen Y."/>
            <person name="Shah S."/>
            <person name="Dougan E. K."/>
            <person name="Thang M."/>
            <person name="Chan C."/>
        </authorList>
    </citation>
    <scope>NUCLEOTIDE SEQUENCE</scope>
</reference>
<feature type="region of interest" description="Disordered" evidence="6">
    <location>
        <begin position="513"/>
        <end position="535"/>
    </location>
</feature>
<name>A0AA36JT43_9DINO</name>
<evidence type="ECO:0000313" key="8">
    <source>
        <dbReference type="EMBL" id="CAJ1411312.1"/>
    </source>
</evidence>
<gene>
    <name evidence="8" type="ORF">EVOR1521_LOCUS31916</name>
</gene>
<feature type="compositionally biased region" description="Polar residues" evidence="6">
    <location>
        <begin position="2041"/>
        <end position="2055"/>
    </location>
</feature>
<dbReference type="SMART" id="SM00015">
    <property type="entry name" value="IQ"/>
    <property type="match status" value="4"/>
</dbReference>
<dbReference type="InterPro" id="IPR032675">
    <property type="entry name" value="LRR_dom_sf"/>
</dbReference>
<protein>
    <recommendedName>
        <fullName evidence="7">Protein kinase domain-containing protein</fullName>
    </recommendedName>
</protein>
<comment type="caution">
    <text evidence="8">The sequence shown here is derived from an EMBL/GenBank/DDBJ whole genome shotgun (WGS) entry which is preliminary data.</text>
</comment>
<evidence type="ECO:0000256" key="1">
    <source>
        <dbReference type="ARBA" id="ARBA00022527"/>
    </source>
</evidence>
<feature type="compositionally biased region" description="Low complexity" evidence="6">
    <location>
        <begin position="2002"/>
        <end position="2016"/>
    </location>
</feature>
<dbReference type="SUPFAM" id="SSF52058">
    <property type="entry name" value="L domain-like"/>
    <property type="match status" value="1"/>
</dbReference>
<keyword evidence="3" id="KW-0547">Nucleotide-binding</keyword>
<keyword evidence="4" id="KW-0418">Kinase</keyword>
<keyword evidence="9" id="KW-1185">Reference proteome</keyword>
<dbReference type="Gene3D" id="1.10.510.10">
    <property type="entry name" value="Transferase(Phosphotransferase) domain 1"/>
    <property type="match status" value="1"/>
</dbReference>
<feature type="compositionally biased region" description="Basic and acidic residues" evidence="6">
    <location>
        <begin position="2072"/>
        <end position="2088"/>
    </location>
</feature>